<sequence>MGTLTAGLPRLEEHCPHKLPSSCRLTATPRCCACDDRRPHAGSYRIYVDGVGFVYRGTRWQNYCWFCKVFWENRVAAAHPRVTPSLSRIPEYPDQSEFLTAWFEFHQGYSVRTGPNGDQTRHPILGESLEDVSPGLLPRTLAEIHTARHNVNMDAPRPDLHQDQIINAAEEPSVSIEDTLDQLMLEADGESHPQTSGTNTSTSSGQPSSHNSSSAAQHSMNPNTTTNDATVQPDRNQQQMARVFGTREDVQSDTYVSPITDMFSRAYARYQDAEAQRQDGEPSTSP</sequence>
<organism evidence="2">
    <name type="scientific">Eremomyces bilateralis CBS 781.70</name>
    <dbReference type="NCBI Taxonomy" id="1392243"/>
    <lineage>
        <taxon>Eukaryota</taxon>
        <taxon>Fungi</taxon>
        <taxon>Dikarya</taxon>
        <taxon>Ascomycota</taxon>
        <taxon>Pezizomycotina</taxon>
        <taxon>Dothideomycetes</taxon>
        <taxon>Dothideomycetes incertae sedis</taxon>
        <taxon>Eremomycetales</taxon>
        <taxon>Eremomycetaceae</taxon>
        <taxon>Eremomyces</taxon>
    </lineage>
</organism>
<reference evidence="4" key="2">
    <citation type="submission" date="2020-04" db="EMBL/GenBank/DDBJ databases">
        <authorList>
            <consortium name="NCBI Genome Project"/>
        </authorList>
    </citation>
    <scope>NUCLEOTIDE SEQUENCE</scope>
    <source>
        <strain evidence="4">CBS 781.70</strain>
    </source>
</reference>
<feature type="non-terminal residue" evidence="2">
    <location>
        <position position="286"/>
    </location>
</feature>
<evidence type="ECO:0000256" key="1">
    <source>
        <dbReference type="SAM" id="MobiDB-lite"/>
    </source>
</evidence>
<dbReference type="OrthoDB" id="1711136at2759"/>
<gene>
    <name evidence="2 4" type="ORF">P152DRAFT_369335</name>
</gene>
<feature type="compositionally biased region" description="Low complexity" evidence="1">
    <location>
        <begin position="193"/>
        <end position="219"/>
    </location>
</feature>
<dbReference type="GeneID" id="54416050"/>
<dbReference type="Proteomes" id="UP000504638">
    <property type="component" value="Unplaced"/>
</dbReference>
<evidence type="ECO:0000313" key="3">
    <source>
        <dbReference type="Proteomes" id="UP000504638"/>
    </source>
</evidence>
<dbReference type="EMBL" id="ML975157">
    <property type="protein sequence ID" value="KAF1812543.1"/>
    <property type="molecule type" value="Genomic_DNA"/>
</dbReference>
<dbReference type="AlphaFoldDB" id="A0A6G1G3B8"/>
<feature type="compositionally biased region" description="Basic and acidic residues" evidence="1">
    <location>
        <begin position="271"/>
        <end position="280"/>
    </location>
</feature>
<accession>A0A6G1G3B8</accession>
<feature type="region of interest" description="Disordered" evidence="1">
    <location>
        <begin position="189"/>
        <end position="235"/>
    </location>
</feature>
<reference evidence="4" key="3">
    <citation type="submission" date="2025-04" db="UniProtKB">
        <authorList>
            <consortium name="RefSeq"/>
        </authorList>
    </citation>
    <scope>IDENTIFICATION</scope>
    <source>
        <strain evidence="4">CBS 781.70</strain>
    </source>
</reference>
<name>A0A6G1G3B8_9PEZI</name>
<protein>
    <submittedName>
        <fullName evidence="2 4">Uncharacterized protein</fullName>
    </submittedName>
</protein>
<feature type="region of interest" description="Disordered" evidence="1">
    <location>
        <begin position="267"/>
        <end position="286"/>
    </location>
</feature>
<evidence type="ECO:0000313" key="4">
    <source>
        <dbReference type="RefSeq" id="XP_033534174.1"/>
    </source>
</evidence>
<keyword evidence="3" id="KW-1185">Reference proteome</keyword>
<reference evidence="2 4" key="1">
    <citation type="submission" date="2020-01" db="EMBL/GenBank/DDBJ databases">
        <authorList>
            <consortium name="DOE Joint Genome Institute"/>
            <person name="Haridas S."/>
            <person name="Albert R."/>
            <person name="Binder M."/>
            <person name="Bloem J."/>
            <person name="Labutti K."/>
            <person name="Salamov A."/>
            <person name="Andreopoulos B."/>
            <person name="Baker S.E."/>
            <person name="Barry K."/>
            <person name="Bills G."/>
            <person name="Bluhm B.H."/>
            <person name="Cannon C."/>
            <person name="Castanera R."/>
            <person name="Culley D.E."/>
            <person name="Daum C."/>
            <person name="Ezra D."/>
            <person name="Gonzalez J.B."/>
            <person name="Henrissat B."/>
            <person name="Kuo A."/>
            <person name="Liang C."/>
            <person name="Lipzen A."/>
            <person name="Lutzoni F."/>
            <person name="Magnuson J."/>
            <person name="Mondo S."/>
            <person name="Nolan M."/>
            <person name="Ohm R."/>
            <person name="Pangilinan J."/>
            <person name="Park H.-J."/>
            <person name="Ramirez L."/>
            <person name="Alfaro M."/>
            <person name="Sun H."/>
            <person name="Tritt A."/>
            <person name="Yoshinaga Y."/>
            <person name="Zwiers L.-H."/>
            <person name="Turgeon B.G."/>
            <person name="Goodwin S.B."/>
            <person name="Spatafora J.W."/>
            <person name="Crous P.W."/>
            <person name="Grigoriev I.V."/>
        </authorList>
    </citation>
    <scope>NUCLEOTIDE SEQUENCE</scope>
    <source>
        <strain evidence="2 4">CBS 781.70</strain>
    </source>
</reference>
<feature type="compositionally biased region" description="Polar residues" evidence="1">
    <location>
        <begin position="220"/>
        <end position="235"/>
    </location>
</feature>
<evidence type="ECO:0000313" key="2">
    <source>
        <dbReference type="EMBL" id="KAF1812543.1"/>
    </source>
</evidence>
<dbReference type="RefSeq" id="XP_033534174.1">
    <property type="nucleotide sequence ID" value="XM_033675480.1"/>
</dbReference>
<proteinExistence type="predicted"/>